<sequence length="165" mass="17623">MNDKFSRKVFCDGIRDGFPIALGYFAVSFSLGIAARHAGFTPMQGFLASLLNNASAGEYAAFTLIAAQATYLEVAIITLIANARYLLMSCALAQKFYFPARPFSYRLIIAYDVTDELFGITIARPGILNPYYTYGAILLAAPAWAGGTACGIIAGNALPLRAVSA</sequence>
<dbReference type="InterPro" id="IPR011606">
    <property type="entry name" value="Brnchd-chn_aa_trnsp_permease"/>
</dbReference>
<comment type="similarity">
    <text evidence="2">Belongs to the AzlC family.</text>
</comment>
<evidence type="ECO:0000256" key="6">
    <source>
        <dbReference type="ARBA" id="ARBA00022989"/>
    </source>
</evidence>
<keyword evidence="5 8" id="KW-0812">Transmembrane</keyword>
<evidence type="ECO:0000256" key="1">
    <source>
        <dbReference type="ARBA" id="ARBA00004651"/>
    </source>
</evidence>
<evidence type="ECO:0000256" key="5">
    <source>
        <dbReference type="ARBA" id="ARBA00022692"/>
    </source>
</evidence>
<name>K1U0R9_9ZZZZ</name>
<keyword evidence="7 8" id="KW-0472">Membrane</keyword>
<organism evidence="9">
    <name type="scientific">human gut metagenome</name>
    <dbReference type="NCBI Taxonomy" id="408170"/>
    <lineage>
        <taxon>unclassified sequences</taxon>
        <taxon>metagenomes</taxon>
        <taxon>organismal metagenomes</taxon>
    </lineage>
</organism>
<evidence type="ECO:0000313" key="9">
    <source>
        <dbReference type="EMBL" id="EKC73489.1"/>
    </source>
</evidence>
<dbReference type="GO" id="GO:0005886">
    <property type="term" value="C:plasma membrane"/>
    <property type="evidence" value="ECO:0007669"/>
    <property type="project" value="UniProtKB-SubCell"/>
</dbReference>
<proteinExistence type="inferred from homology"/>
<accession>K1U0R9</accession>
<dbReference type="AlphaFoldDB" id="K1U0R9"/>
<reference evidence="9" key="1">
    <citation type="journal article" date="2013" name="Environ. Microbiol.">
        <title>Microbiota from the distal guts of lean and obese adolescents exhibit partial functional redundancy besides clear differences in community structure.</title>
        <authorList>
            <person name="Ferrer M."/>
            <person name="Ruiz A."/>
            <person name="Lanza F."/>
            <person name="Haange S.B."/>
            <person name="Oberbach A."/>
            <person name="Till H."/>
            <person name="Bargiela R."/>
            <person name="Campoy C."/>
            <person name="Segura M.T."/>
            <person name="Richter M."/>
            <person name="von Bergen M."/>
            <person name="Seifert J."/>
            <person name="Suarez A."/>
        </authorList>
    </citation>
    <scope>NUCLEOTIDE SEQUENCE</scope>
</reference>
<comment type="subcellular location">
    <subcellularLocation>
        <location evidence="1">Cell membrane</location>
        <topology evidence="1">Multi-pass membrane protein</topology>
    </subcellularLocation>
</comment>
<evidence type="ECO:0000256" key="8">
    <source>
        <dbReference type="SAM" id="Phobius"/>
    </source>
</evidence>
<dbReference type="EMBL" id="AJWZ01001536">
    <property type="protein sequence ID" value="EKC73489.1"/>
    <property type="molecule type" value="Genomic_DNA"/>
</dbReference>
<evidence type="ECO:0000256" key="2">
    <source>
        <dbReference type="ARBA" id="ARBA00010735"/>
    </source>
</evidence>
<feature type="non-terminal residue" evidence="9">
    <location>
        <position position="165"/>
    </location>
</feature>
<comment type="caution">
    <text evidence="9">The sequence shown here is derived from an EMBL/GenBank/DDBJ whole genome shotgun (WGS) entry which is preliminary data.</text>
</comment>
<gene>
    <name evidence="9" type="ORF">OBE_02364</name>
</gene>
<keyword evidence="3" id="KW-0813">Transport</keyword>
<evidence type="ECO:0000256" key="3">
    <source>
        <dbReference type="ARBA" id="ARBA00022448"/>
    </source>
</evidence>
<dbReference type="PANTHER" id="PTHR34979:SF1">
    <property type="entry name" value="INNER MEMBRANE PROTEIN YGAZ"/>
    <property type="match status" value="1"/>
</dbReference>
<feature type="transmembrane region" description="Helical" evidence="8">
    <location>
        <begin position="21"/>
        <end position="39"/>
    </location>
</feature>
<evidence type="ECO:0000256" key="7">
    <source>
        <dbReference type="ARBA" id="ARBA00023136"/>
    </source>
</evidence>
<evidence type="ECO:0000256" key="4">
    <source>
        <dbReference type="ARBA" id="ARBA00022475"/>
    </source>
</evidence>
<dbReference type="Pfam" id="PF03591">
    <property type="entry name" value="AzlC"/>
    <property type="match status" value="1"/>
</dbReference>
<keyword evidence="6 8" id="KW-1133">Transmembrane helix</keyword>
<feature type="transmembrane region" description="Helical" evidence="8">
    <location>
        <begin position="59"/>
        <end position="81"/>
    </location>
</feature>
<keyword evidence="4" id="KW-1003">Cell membrane</keyword>
<dbReference type="PANTHER" id="PTHR34979">
    <property type="entry name" value="INNER MEMBRANE PROTEIN YGAZ"/>
    <property type="match status" value="1"/>
</dbReference>
<dbReference type="GO" id="GO:1903785">
    <property type="term" value="P:L-valine transmembrane transport"/>
    <property type="evidence" value="ECO:0007669"/>
    <property type="project" value="TreeGrafter"/>
</dbReference>
<protein>
    <submittedName>
        <fullName evidence="9">Branched-chain amino acid permease (Azaleucine resistance)</fullName>
    </submittedName>
</protein>